<evidence type="ECO:0000313" key="2">
    <source>
        <dbReference type="Proteomes" id="UP000790709"/>
    </source>
</evidence>
<proteinExistence type="predicted"/>
<organism evidence="1 2">
    <name type="scientific">Leucogyrophana mollusca</name>
    <dbReference type="NCBI Taxonomy" id="85980"/>
    <lineage>
        <taxon>Eukaryota</taxon>
        <taxon>Fungi</taxon>
        <taxon>Dikarya</taxon>
        <taxon>Basidiomycota</taxon>
        <taxon>Agaricomycotina</taxon>
        <taxon>Agaricomycetes</taxon>
        <taxon>Agaricomycetidae</taxon>
        <taxon>Boletales</taxon>
        <taxon>Boletales incertae sedis</taxon>
        <taxon>Leucogyrophana</taxon>
    </lineage>
</organism>
<dbReference type="EMBL" id="MU266343">
    <property type="protein sequence ID" value="KAH7929253.1"/>
    <property type="molecule type" value="Genomic_DNA"/>
</dbReference>
<gene>
    <name evidence="1" type="ORF">BV22DRAFT_138820</name>
</gene>
<accession>A0ACB8BVE5</accession>
<keyword evidence="2" id="KW-1185">Reference proteome</keyword>
<dbReference type="Proteomes" id="UP000790709">
    <property type="component" value="Unassembled WGS sequence"/>
</dbReference>
<reference evidence="1" key="1">
    <citation type="journal article" date="2021" name="New Phytol.">
        <title>Evolutionary innovations through gain and loss of genes in the ectomycorrhizal Boletales.</title>
        <authorList>
            <person name="Wu G."/>
            <person name="Miyauchi S."/>
            <person name="Morin E."/>
            <person name="Kuo A."/>
            <person name="Drula E."/>
            <person name="Varga T."/>
            <person name="Kohler A."/>
            <person name="Feng B."/>
            <person name="Cao Y."/>
            <person name="Lipzen A."/>
            <person name="Daum C."/>
            <person name="Hundley H."/>
            <person name="Pangilinan J."/>
            <person name="Johnson J."/>
            <person name="Barry K."/>
            <person name="LaButti K."/>
            <person name="Ng V."/>
            <person name="Ahrendt S."/>
            <person name="Min B."/>
            <person name="Choi I.G."/>
            <person name="Park H."/>
            <person name="Plett J.M."/>
            <person name="Magnuson J."/>
            <person name="Spatafora J.W."/>
            <person name="Nagy L.G."/>
            <person name="Henrissat B."/>
            <person name="Grigoriev I.V."/>
            <person name="Yang Z.L."/>
            <person name="Xu J."/>
            <person name="Martin F.M."/>
        </authorList>
    </citation>
    <scope>NUCLEOTIDE SEQUENCE</scope>
    <source>
        <strain evidence="1">KUC20120723A-06</strain>
    </source>
</reference>
<name>A0ACB8BVE5_9AGAM</name>
<sequence length="264" mass="26697">MYRLSERVLAVATLALAGLQGALAQGSAGQCLASSGYGWATNSLGQDPCQVANDLFAANPCSQSGISYPPLKNTTGPDSYYVGPSAAQSTQCTCNTVIYGLASACGLCQNGTFLYWSEWTDNCYANDTVYQQWPASIASGTTIPPWAYMPLVNGFWDGVEAKNNACKSSFHQISRTIITFLPLAAAVATQSSTASSSTASSSSSTSLVVVSTTSTAPSTHSTAASTTSASASATGSGTSGAGRVAGGVGGGFAGAVLLAFFGVF</sequence>
<protein>
    <submittedName>
        <fullName evidence="1">Uncharacterized protein</fullName>
    </submittedName>
</protein>
<evidence type="ECO:0000313" key="1">
    <source>
        <dbReference type="EMBL" id="KAH7929253.1"/>
    </source>
</evidence>
<comment type="caution">
    <text evidence="1">The sequence shown here is derived from an EMBL/GenBank/DDBJ whole genome shotgun (WGS) entry which is preliminary data.</text>
</comment>